<sequence>MERFYSRHLFSFAHKHSDNLHIMKRFLCPGWEIVNADLIQKTNVDLKSEYAPVLLEFLVLCHLVILPMTGLSMHHYMHHCPLVSQGPQEILHTEMKVKKDYQNGGLQLRIALDKFLEHYKAIQVESIKRRKIEESGTKRRLSAVPIHDGKENLDS</sequence>
<gene>
    <name evidence="1" type="ORF">RhiirC2_796654</name>
</gene>
<dbReference type="VEuPathDB" id="FungiDB:FUN_018204"/>
<accession>A0A2N1M9A7</accession>
<protein>
    <submittedName>
        <fullName evidence="1">Uncharacterized protein</fullName>
    </submittedName>
</protein>
<reference evidence="1 2" key="1">
    <citation type="submission" date="2016-04" db="EMBL/GenBank/DDBJ databases">
        <title>Genome analyses suggest a sexual origin of heterokaryosis in a supposedly ancient asexual fungus.</title>
        <authorList>
            <person name="Ropars J."/>
            <person name="Sedzielewska K."/>
            <person name="Noel J."/>
            <person name="Charron P."/>
            <person name="Farinelli L."/>
            <person name="Marton T."/>
            <person name="Kruger M."/>
            <person name="Pelin A."/>
            <person name="Brachmann A."/>
            <person name="Corradi N."/>
        </authorList>
    </citation>
    <scope>NUCLEOTIDE SEQUENCE [LARGE SCALE GENOMIC DNA]</scope>
    <source>
        <strain evidence="1 2">C2</strain>
    </source>
</reference>
<organism evidence="1 2">
    <name type="scientific">Rhizophagus irregularis</name>
    <dbReference type="NCBI Taxonomy" id="588596"/>
    <lineage>
        <taxon>Eukaryota</taxon>
        <taxon>Fungi</taxon>
        <taxon>Fungi incertae sedis</taxon>
        <taxon>Mucoromycota</taxon>
        <taxon>Glomeromycotina</taxon>
        <taxon>Glomeromycetes</taxon>
        <taxon>Glomerales</taxon>
        <taxon>Glomeraceae</taxon>
        <taxon>Rhizophagus</taxon>
    </lineage>
</organism>
<dbReference type="EMBL" id="LLXL01003739">
    <property type="protein sequence ID" value="PKK58223.1"/>
    <property type="molecule type" value="Genomic_DNA"/>
</dbReference>
<comment type="caution">
    <text evidence="1">The sequence shown here is derived from an EMBL/GenBank/DDBJ whole genome shotgun (WGS) entry which is preliminary data.</text>
</comment>
<dbReference type="AlphaFoldDB" id="A0A2N1M9A7"/>
<proteinExistence type="predicted"/>
<evidence type="ECO:0000313" key="1">
    <source>
        <dbReference type="EMBL" id="PKK58223.1"/>
    </source>
</evidence>
<dbReference type="Proteomes" id="UP000233469">
    <property type="component" value="Unassembled WGS sequence"/>
</dbReference>
<name>A0A2N1M9A7_9GLOM</name>
<reference evidence="1 2" key="2">
    <citation type="submission" date="2017-10" db="EMBL/GenBank/DDBJ databases">
        <title>Extensive intraspecific genome diversity in a model arbuscular mycorrhizal fungus.</title>
        <authorList>
            <person name="Chen E.C.H."/>
            <person name="Morin E."/>
            <person name="Baudet D."/>
            <person name="Noel J."/>
            <person name="Ndikumana S."/>
            <person name="Charron P."/>
            <person name="St-Onge C."/>
            <person name="Giorgi J."/>
            <person name="Grigoriev I.V."/>
            <person name="Roux C."/>
            <person name="Martin F.M."/>
            <person name="Corradi N."/>
        </authorList>
    </citation>
    <scope>NUCLEOTIDE SEQUENCE [LARGE SCALE GENOMIC DNA]</scope>
    <source>
        <strain evidence="1 2">C2</strain>
    </source>
</reference>
<evidence type="ECO:0000313" key="2">
    <source>
        <dbReference type="Proteomes" id="UP000233469"/>
    </source>
</evidence>